<dbReference type="PANTHER" id="PTHR33710:SF79">
    <property type="entry name" value="OS06G0205337 PROTEIN"/>
    <property type="match status" value="1"/>
</dbReference>
<reference evidence="4" key="3">
    <citation type="submission" date="2015-04" db="UniProtKB">
        <authorList>
            <consortium name="EnsemblPlants"/>
        </authorList>
    </citation>
    <scope>IDENTIFICATION</scope>
    <source>
        <strain evidence="4">cv. Jemalong A17</strain>
    </source>
</reference>
<organism evidence="3 5">
    <name type="scientific">Medicago truncatula</name>
    <name type="common">Barrel medic</name>
    <name type="synonym">Medicago tribuloides</name>
    <dbReference type="NCBI Taxonomy" id="3880"/>
    <lineage>
        <taxon>Eukaryota</taxon>
        <taxon>Viridiplantae</taxon>
        <taxon>Streptophyta</taxon>
        <taxon>Embryophyta</taxon>
        <taxon>Tracheophyta</taxon>
        <taxon>Spermatophyta</taxon>
        <taxon>Magnoliopsida</taxon>
        <taxon>eudicotyledons</taxon>
        <taxon>Gunneridae</taxon>
        <taxon>Pentapetalae</taxon>
        <taxon>rosids</taxon>
        <taxon>fabids</taxon>
        <taxon>Fabales</taxon>
        <taxon>Fabaceae</taxon>
        <taxon>Papilionoideae</taxon>
        <taxon>50 kb inversion clade</taxon>
        <taxon>NPAAA clade</taxon>
        <taxon>Hologalegina</taxon>
        <taxon>IRL clade</taxon>
        <taxon>Trifolieae</taxon>
        <taxon>Medicago</taxon>
    </lineage>
</organism>
<feature type="region of interest" description="Disordered" evidence="1">
    <location>
        <begin position="1"/>
        <end position="26"/>
    </location>
</feature>
<dbReference type="Pfam" id="PF03372">
    <property type="entry name" value="Exo_endo_phos"/>
    <property type="match status" value="1"/>
</dbReference>
<evidence type="ECO:0000256" key="1">
    <source>
        <dbReference type="SAM" id="MobiDB-lite"/>
    </source>
</evidence>
<reference evidence="3 5" key="1">
    <citation type="journal article" date="2011" name="Nature">
        <title>The Medicago genome provides insight into the evolution of rhizobial symbioses.</title>
        <authorList>
            <person name="Young N.D."/>
            <person name="Debelle F."/>
            <person name="Oldroyd G.E."/>
            <person name="Geurts R."/>
            <person name="Cannon S.B."/>
            <person name="Udvardi M.K."/>
            <person name="Benedito V.A."/>
            <person name="Mayer K.F."/>
            <person name="Gouzy J."/>
            <person name="Schoof H."/>
            <person name="Van de Peer Y."/>
            <person name="Proost S."/>
            <person name="Cook D.R."/>
            <person name="Meyers B.C."/>
            <person name="Spannagl M."/>
            <person name="Cheung F."/>
            <person name="De Mita S."/>
            <person name="Krishnakumar V."/>
            <person name="Gundlach H."/>
            <person name="Zhou S."/>
            <person name="Mudge J."/>
            <person name="Bharti A.K."/>
            <person name="Murray J.D."/>
            <person name="Naoumkina M.A."/>
            <person name="Rosen B."/>
            <person name="Silverstein K.A."/>
            <person name="Tang H."/>
            <person name="Rombauts S."/>
            <person name="Zhao P.X."/>
            <person name="Zhou P."/>
            <person name="Barbe V."/>
            <person name="Bardou P."/>
            <person name="Bechner M."/>
            <person name="Bellec A."/>
            <person name="Berger A."/>
            <person name="Berges H."/>
            <person name="Bidwell S."/>
            <person name="Bisseling T."/>
            <person name="Choisne N."/>
            <person name="Couloux A."/>
            <person name="Denny R."/>
            <person name="Deshpande S."/>
            <person name="Dai X."/>
            <person name="Doyle J.J."/>
            <person name="Dudez A.M."/>
            <person name="Farmer A.D."/>
            <person name="Fouteau S."/>
            <person name="Franken C."/>
            <person name="Gibelin C."/>
            <person name="Gish J."/>
            <person name="Goldstein S."/>
            <person name="Gonzalez A.J."/>
            <person name="Green P.J."/>
            <person name="Hallab A."/>
            <person name="Hartog M."/>
            <person name="Hua A."/>
            <person name="Humphray S.J."/>
            <person name="Jeong D.H."/>
            <person name="Jing Y."/>
            <person name="Jocker A."/>
            <person name="Kenton S.M."/>
            <person name="Kim D.J."/>
            <person name="Klee K."/>
            <person name="Lai H."/>
            <person name="Lang C."/>
            <person name="Lin S."/>
            <person name="Macmil S.L."/>
            <person name="Magdelenat G."/>
            <person name="Matthews L."/>
            <person name="McCorrison J."/>
            <person name="Monaghan E.L."/>
            <person name="Mun J.H."/>
            <person name="Najar F.Z."/>
            <person name="Nicholson C."/>
            <person name="Noirot C."/>
            <person name="O'Bleness M."/>
            <person name="Paule C.R."/>
            <person name="Poulain J."/>
            <person name="Prion F."/>
            <person name="Qin B."/>
            <person name="Qu C."/>
            <person name="Retzel E.F."/>
            <person name="Riddle C."/>
            <person name="Sallet E."/>
            <person name="Samain S."/>
            <person name="Samson N."/>
            <person name="Sanders I."/>
            <person name="Saurat O."/>
            <person name="Scarpelli C."/>
            <person name="Schiex T."/>
            <person name="Segurens B."/>
            <person name="Severin A.J."/>
            <person name="Sherrier D.J."/>
            <person name="Shi R."/>
            <person name="Sims S."/>
            <person name="Singer S.R."/>
            <person name="Sinharoy S."/>
            <person name="Sterck L."/>
            <person name="Viollet A."/>
            <person name="Wang B.B."/>
            <person name="Wang K."/>
            <person name="Wang M."/>
            <person name="Wang X."/>
            <person name="Warfsmann J."/>
            <person name="Weissenbach J."/>
            <person name="White D.D."/>
            <person name="White J.D."/>
            <person name="Wiley G.B."/>
            <person name="Wincker P."/>
            <person name="Xing Y."/>
            <person name="Yang L."/>
            <person name="Yao Z."/>
            <person name="Ying F."/>
            <person name="Zhai J."/>
            <person name="Zhou L."/>
            <person name="Zuber A."/>
            <person name="Denarie J."/>
            <person name="Dixon R.A."/>
            <person name="May G.D."/>
            <person name="Schwartz D.C."/>
            <person name="Rogers J."/>
            <person name="Quetier F."/>
            <person name="Town C.D."/>
            <person name="Roe B.A."/>
        </authorList>
    </citation>
    <scope>NUCLEOTIDE SEQUENCE [LARGE SCALE GENOMIC DNA]</scope>
    <source>
        <strain evidence="3">A17</strain>
        <strain evidence="4 5">cv. Jemalong A17</strain>
    </source>
</reference>
<dbReference type="EMBL" id="CM001218">
    <property type="protein sequence ID" value="KEH37985.1"/>
    <property type="molecule type" value="Genomic_DNA"/>
</dbReference>
<dbReference type="GO" id="GO:0004519">
    <property type="term" value="F:endonuclease activity"/>
    <property type="evidence" value="ECO:0007669"/>
    <property type="project" value="UniProtKB-KW"/>
</dbReference>
<keyword evidence="3" id="KW-0378">Hydrolase</keyword>
<dbReference type="HOGENOM" id="CLU_664590_0_0_1"/>
<dbReference type="PANTHER" id="PTHR33710">
    <property type="entry name" value="BNAC02G09200D PROTEIN"/>
    <property type="match status" value="1"/>
</dbReference>
<evidence type="ECO:0000313" key="5">
    <source>
        <dbReference type="Proteomes" id="UP000002051"/>
    </source>
</evidence>
<keyword evidence="3" id="KW-0255">Endonuclease</keyword>
<dbReference type="EnsemblPlants" id="KEH37985">
    <property type="protein sequence ID" value="KEH37985"/>
    <property type="gene ID" value="MTR_2g055450"/>
</dbReference>
<name>A0A072VIL0_MEDTR</name>
<evidence type="ECO:0000259" key="2">
    <source>
        <dbReference type="Pfam" id="PF03372"/>
    </source>
</evidence>
<sequence length="414" mass="46646">MAMPVSTETGVTAPSTVSTSSPMTRQKMGTFVPPFTAGVPLTISVPSYPLVRPRLDDRNTNVQNLLREQAYGMPTSMMANVHNSASAFAEQKNPFTITGGGLACLWNKNFNCSITNFSQNHIDVDVNDSLRGRWRLTGFYGMPEGGRGRESWNLLRHISNLSQLPWCIVGDFNDILATNEKKGRSDRQPWLIQGFRQAVMDAGLADIHMDDYAFTWFKSLGTDRAVEEKLDRAMANDSWFDKFQIAKLECLTTTSSDHYPLLLDCAPQPSTIGGQRRFRFCKCLGYGERPLVHKLNQCALDLSKWRKNVNQNTRQEIRKTQRKLEAIRTHVDASNLFQKSNGSRANVINLVPATITIEDNFMLTESFTLEEFKQAVFSMQADKCPGPDGFNPGFYQHFWDTCGPEVYIKQVVNG</sequence>
<gene>
    <name evidence="3" type="ordered locus">MTR_2g055450</name>
</gene>
<proteinExistence type="predicted"/>
<dbReference type="InterPro" id="IPR005135">
    <property type="entry name" value="Endo/exonuclease/phosphatase"/>
</dbReference>
<dbReference type="AlphaFoldDB" id="A0A072VIL0"/>
<keyword evidence="5" id="KW-1185">Reference proteome</keyword>
<keyword evidence="3" id="KW-0540">Nuclease</keyword>
<feature type="compositionally biased region" description="Low complexity" evidence="1">
    <location>
        <begin position="9"/>
        <end position="22"/>
    </location>
</feature>
<reference evidence="3 5" key="2">
    <citation type="journal article" date="2014" name="BMC Genomics">
        <title>An improved genome release (version Mt4.0) for the model legume Medicago truncatula.</title>
        <authorList>
            <person name="Tang H."/>
            <person name="Krishnakumar V."/>
            <person name="Bidwell S."/>
            <person name="Rosen B."/>
            <person name="Chan A."/>
            <person name="Zhou S."/>
            <person name="Gentzbittel L."/>
            <person name="Childs K.L."/>
            <person name="Yandell M."/>
            <person name="Gundlach H."/>
            <person name="Mayer K.F."/>
            <person name="Schwartz D.C."/>
            <person name="Town C.D."/>
        </authorList>
    </citation>
    <scope>GENOME REANNOTATION</scope>
    <source>
        <strain evidence="3">A17</strain>
        <strain evidence="4 5">cv. Jemalong A17</strain>
    </source>
</reference>
<evidence type="ECO:0000313" key="4">
    <source>
        <dbReference type="EnsemblPlants" id="KEH37985"/>
    </source>
</evidence>
<dbReference type="Proteomes" id="UP000002051">
    <property type="component" value="Chromosome 2"/>
</dbReference>
<dbReference type="InterPro" id="IPR036691">
    <property type="entry name" value="Endo/exonu/phosph_ase_sf"/>
</dbReference>
<accession>A0A072VIL0</accession>
<feature type="domain" description="Endonuclease/exonuclease/phosphatase" evidence="2">
    <location>
        <begin position="88"/>
        <end position="258"/>
    </location>
</feature>
<dbReference type="SUPFAM" id="SSF56219">
    <property type="entry name" value="DNase I-like"/>
    <property type="match status" value="1"/>
</dbReference>
<dbReference type="Gene3D" id="3.60.10.10">
    <property type="entry name" value="Endonuclease/exonuclease/phosphatase"/>
    <property type="match status" value="1"/>
</dbReference>
<evidence type="ECO:0000313" key="3">
    <source>
        <dbReference type="EMBL" id="KEH37985.1"/>
    </source>
</evidence>
<protein>
    <submittedName>
        <fullName evidence="3">Endonuclease/exonuclease/phosphatase family protein</fullName>
    </submittedName>
</protein>